<dbReference type="PANTHER" id="PTHR43390">
    <property type="entry name" value="SIGNAL PEPTIDASE I"/>
    <property type="match status" value="1"/>
</dbReference>
<protein>
    <recommendedName>
        <fullName evidence="3 5">Signal peptidase I</fullName>
        <ecNumber evidence="3 5">3.4.21.89</ecNumber>
    </recommendedName>
</protein>
<name>A0ABS1H5E2_9BACL</name>
<feature type="transmembrane region" description="Helical" evidence="5">
    <location>
        <begin position="12"/>
        <end position="30"/>
    </location>
</feature>
<evidence type="ECO:0000259" key="6">
    <source>
        <dbReference type="Pfam" id="PF10502"/>
    </source>
</evidence>
<feature type="domain" description="Peptidase S26" evidence="6">
    <location>
        <begin position="10"/>
        <end position="171"/>
    </location>
</feature>
<dbReference type="InterPro" id="IPR019533">
    <property type="entry name" value="Peptidase_S26"/>
</dbReference>
<dbReference type="InterPro" id="IPR036286">
    <property type="entry name" value="LexA/Signal_pep-like_sf"/>
</dbReference>
<reference evidence="7 8" key="1">
    <citation type="submission" date="2020-12" db="EMBL/GenBank/DDBJ databases">
        <title>YIM B01967 draft genome.</title>
        <authorList>
            <person name="Yan X."/>
        </authorList>
    </citation>
    <scope>NUCLEOTIDE SEQUENCE [LARGE SCALE GENOMIC DNA]</scope>
    <source>
        <strain evidence="7 8">YIM B01967</strain>
    </source>
</reference>
<evidence type="ECO:0000256" key="4">
    <source>
        <dbReference type="ARBA" id="ARBA00022801"/>
    </source>
</evidence>
<dbReference type="PRINTS" id="PR00727">
    <property type="entry name" value="LEADERPTASE"/>
</dbReference>
<evidence type="ECO:0000256" key="3">
    <source>
        <dbReference type="ARBA" id="ARBA00013208"/>
    </source>
</evidence>
<keyword evidence="5" id="KW-0472">Membrane</keyword>
<dbReference type="NCBIfam" id="TIGR02227">
    <property type="entry name" value="sigpep_I_bact"/>
    <property type="match status" value="1"/>
</dbReference>
<comment type="caution">
    <text evidence="7">The sequence shown here is derived from an EMBL/GenBank/DDBJ whole genome shotgun (WGS) entry which is preliminary data.</text>
</comment>
<keyword evidence="4 5" id="KW-0378">Hydrolase</keyword>
<evidence type="ECO:0000313" key="7">
    <source>
        <dbReference type="EMBL" id="MBK3494638.1"/>
    </source>
</evidence>
<keyword evidence="5" id="KW-0645">Protease</keyword>
<dbReference type="CDD" id="cd06530">
    <property type="entry name" value="S26_SPase_I"/>
    <property type="match status" value="1"/>
</dbReference>
<evidence type="ECO:0000256" key="1">
    <source>
        <dbReference type="ARBA" id="ARBA00000677"/>
    </source>
</evidence>
<dbReference type="GO" id="GO:0009003">
    <property type="term" value="F:signal peptidase activity"/>
    <property type="evidence" value="ECO:0007669"/>
    <property type="project" value="UniProtKB-EC"/>
</dbReference>
<keyword evidence="8" id="KW-1185">Reference proteome</keyword>
<proteinExistence type="inferred from homology"/>
<gene>
    <name evidence="7" type="primary">lepB</name>
    <name evidence="7" type="ORF">JFL43_07170</name>
</gene>
<dbReference type="Gene3D" id="2.10.109.10">
    <property type="entry name" value="Umud Fragment, subunit A"/>
    <property type="match status" value="1"/>
</dbReference>
<dbReference type="InterPro" id="IPR019758">
    <property type="entry name" value="Pept_S26A_signal_pept_1_CS"/>
</dbReference>
<dbReference type="EC" id="3.4.21.89" evidence="3 5"/>
<comment type="catalytic activity">
    <reaction evidence="1 5">
        <text>Cleavage of hydrophobic, N-terminal signal or leader sequences from secreted and periplasmic proteins.</text>
        <dbReference type="EC" id="3.4.21.89"/>
    </reaction>
</comment>
<comment type="subcellular location">
    <subcellularLocation>
        <location evidence="2">Cell membrane</location>
        <topology evidence="2">Single-pass type II membrane protein</topology>
    </subcellularLocation>
    <subcellularLocation>
        <location evidence="5">Membrane</location>
        <topology evidence="5">Single-pass type II membrane protein</topology>
    </subcellularLocation>
</comment>
<dbReference type="InterPro" id="IPR019757">
    <property type="entry name" value="Pept_S26A_signal_pept_1_Lys-AS"/>
</dbReference>
<dbReference type="EMBL" id="JAEOAH010000006">
    <property type="protein sequence ID" value="MBK3494638.1"/>
    <property type="molecule type" value="Genomic_DNA"/>
</dbReference>
<sequence length="178" mass="20206">MEKSRKKEILSWVRPIVIAIIIAIVCRQFLISPITVRGESMEPTYVDNNKVLIIKKSSIERFDIIVFDAPDSDENYIKRVIGLPGDHVAMKDDVLYINGKAYEEPYLDTMKADLLEGNFTYDFTLEEVTDEKVVPAGSYFVLGDNRLKSSDSREYGFIAKGTVKGEVKIKFFPISLAK</sequence>
<dbReference type="PANTHER" id="PTHR43390:SF8">
    <property type="entry name" value="SIGNAL PEPTIDASE I"/>
    <property type="match status" value="1"/>
</dbReference>
<organism evidence="7 8">
    <name type="scientific">Viridibacillus soli</name>
    <dbReference type="NCBI Taxonomy" id="2798301"/>
    <lineage>
        <taxon>Bacteria</taxon>
        <taxon>Bacillati</taxon>
        <taxon>Bacillota</taxon>
        <taxon>Bacilli</taxon>
        <taxon>Bacillales</taxon>
        <taxon>Caryophanaceae</taxon>
        <taxon>Viridibacillus</taxon>
    </lineage>
</organism>
<dbReference type="Proteomes" id="UP000618943">
    <property type="component" value="Unassembled WGS sequence"/>
</dbReference>
<dbReference type="PROSITE" id="PS00760">
    <property type="entry name" value="SPASE_I_2"/>
    <property type="match status" value="1"/>
</dbReference>
<comment type="similarity">
    <text evidence="5">Belongs to the peptidase S26 family.</text>
</comment>
<dbReference type="Pfam" id="PF10502">
    <property type="entry name" value="Peptidase_S26"/>
    <property type="match status" value="1"/>
</dbReference>
<keyword evidence="5" id="KW-1133">Transmembrane helix</keyword>
<accession>A0ABS1H5E2</accession>
<evidence type="ECO:0000313" key="8">
    <source>
        <dbReference type="Proteomes" id="UP000618943"/>
    </source>
</evidence>
<dbReference type="RefSeq" id="WP_200748466.1">
    <property type="nucleotide sequence ID" value="NZ_JAEOAH010000006.1"/>
</dbReference>
<keyword evidence="5" id="KW-0812">Transmembrane</keyword>
<evidence type="ECO:0000256" key="2">
    <source>
        <dbReference type="ARBA" id="ARBA00004401"/>
    </source>
</evidence>
<dbReference type="PROSITE" id="PS00761">
    <property type="entry name" value="SPASE_I_3"/>
    <property type="match status" value="1"/>
</dbReference>
<evidence type="ECO:0000256" key="5">
    <source>
        <dbReference type="RuleBase" id="RU362042"/>
    </source>
</evidence>
<dbReference type="InterPro" id="IPR000223">
    <property type="entry name" value="Pept_S26A_signal_pept_1"/>
</dbReference>
<dbReference type="SUPFAM" id="SSF51306">
    <property type="entry name" value="LexA/Signal peptidase"/>
    <property type="match status" value="1"/>
</dbReference>